<dbReference type="RefSeq" id="WP_264224684.1">
    <property type="nucleotide sequence ID" value="NZ_CP107716.1"/>
</dbReference>
<dbReference type="Gene3D" id="1.10.443.10">
    <property type="entry name" value="Intergrase catalytic core"/>
    <property type="match status" value="1"/>
</dbReference>
<dbReference type="InterPro" id="IPR011010">
    <property type="entry name" value="DNA_brk_join_enz"/>
</dbReference>
<dbReference type="Pfam" id="PF00589">
    <property type="entry name" value="Phage_integrase"/>
    <property type="match status" value="1"/>
</dbReference>
<evidence type="ECO:0000256" key="1">
    <source>
        <dbReference type="ARBA" id="ARBA00023172"/>
    </source>
</evidence>
<name>A0ABY6IKB3_9HYPH</name>
<dbReference type="PROSITE" id="PS51898">
    <property type="entry name" value="TYR_RECOMBINASE"/>
    <property type="match status" value="1"/>
</dbReference>
<sequence>MPLELYPRDGIWWVRGRPADSGDYIRRSLRTSDEAIAQAKVRAIEAQARKRAILGPDAPKPEDEITFAACVVLYDAQPDEVSYLIPINRKIGKMRVKDITPQFIRKLAKDFYPMASTDTWQRQVVTPVRAVINNAHDLGKCPPIRVRAFTKEDRQRQDLFRGKESRKPRTPGSWEWLNAFKEHAGPRESALAHFMFRHGARISQSLAMTRSKDMDLSAGLVRLPMTKGHPAQWVELDPDEVAMIANLPPPYRGAARDRVFYISGGRSGALYRRWKEACDKAGIEYLPPHSAGRHGYGTEMIVRQGVDPISAAKEGRWADPSVMLKTYAHSEDARTKVREAFQVGREAVRTPAVQPEIENDATELKRKRK</sequence>
<proteinExistence type="predicted"/>
<dbReference type="EMBL" id="CP107716">
    <property type="protein sequence ID" value="UYQ71020.1"/>
    <property type="molecule type" value="Genomic_DNA"/>
</dbReference>
<dbReference type="InterPro" id="IPR002104">
    <property type="entry name" value="Integrase_catalytic"/>
</dbReference>
<dbReference type="Proteomes" id="UP001163882">
    <property type="component" value="Chromosome"/>
</dbReference>
<accession>A0ABY6IKB3</accession>
<evidence type="ECO:0000313" key="3">
    <source>
        <dbReference type="EMBL" id="UYQ71020.1"/>
    </source>
</evidence>
<keyword evidence="1" id="KW-0233">DNA recombination</keyword>
<keyword evidence="4" id="KW-1185">Reference proteome</keyword>
<evidence type="ECO:0000259" key="2">
    <source>
        <dbReference type="PROSITE" id="PS51898"/>
    </source>
</evidence>
<reference evidence="3" key="1">
    <citation type="submission" date="2022-10" db="EMBL/GenBank/DDBJ databases">
        <title>YIM 151497 complete genome.</title>
        <authorList>
            <person name="Chen X."/>
        </authorList>
    </citation>
    <scope>NUCLEOTIDE SEQUENCE</scope>
    <source>
        <strain evidence="3">YIM 151497</strain>
    </source>
</reference>
<gene>
    <name evidence="3" type="ORF">OF122_13220</name>
</gene>
<dbReference type="SUPFAM" id="SSF56349">
    <property type="entry name" value="DNA breaking-rejoining enzymes"/>
    <property type="match status" value="1"/>
</dbReference>
<dbReference type="InterPro" id="IPR013762">
    <property type="entry name" value="Integrase-like_cat_sf"/>
</dbReference>
<feature type="domain" description="Tyr recombinase" evidence="2">
    <location>
        <begin position="167"/>
        <end position="342"/>
    </location>
</feature>
<evidence type="ECO:0000313" key="4">
    <source>
        <dbReference type="Proteomes" id="UP001163882"/>
    </source>
</evidence>
<organism evidence="3 4">
    <name type="scientific">Pelagibacterium flavum</name>
    <dbReference type="NCBI Taxonomy" id="2984530"/>
    <lineage>
        <taxon>Bacteria</taxon>
        <taxon>Pseudomonadati</taxon>
        <taxon>Pseudomonadota</taxon>
        <taxon>Alphaproteobacteria</taxon>
        <taxon>Hyphomicrobiales</taxon>
        <taxon>Devosiaceae</taxon>
        <taxon>Pelagibacterium</taxon>
    </lineage>
</organism>
<protein>
    <submittedName>
        <fullName evidence="3">Tyrosine-type recombinase/integrase</fullName>
    </submittedName>
</protein>